<reference evidence="3" key="1">
    <citation type="journal article" date="2020" name="Phytopathology">
        <title>Genome Sequence Resources of Colletotrichum truncatum, C. plurivorum, C. musicola, and C. sojae: Four Species Pathogenic to Soybean (Glycine max).</title>
        <authorList>
            <person name="Rogerio F."/>
            <person name="Boufleur T.R."/>
            <person name="Ciampi-Guillardi M."/>
            <person name="Sukno S.A."/>
            <person name="Thon M.R."/>
            <person name="Massola Junior N.S."/>
            <person name="Baroncelli R."/>
        </authorList>
    </citation>
    <scope>NUCLEOTIDE SEQUENCE</scope>
    <source>
        <strain evidence="3">LFN00145</strain>
    </source>
</reference>
<dbReference type="EMBL" id="WIGO01000628">
    <property type="protein sequence ID" value="KAF6807473.1"/>
    <property type="molecule type" value="Genomic_DNA"/>
</dbReference>
<evidence type="ECO:0000313" key="3">
    <source>
        <dbReference type="EMBL" id="KAF6807473.1"/>
    </source>
</evidence>
<protein>
    <recommendedName>
        <fullName evidence="2">CHAT domain-containing protein</fullName>
    </recommendedName>
</protein>
<dbReference type="InterPro" id="IPR011990">
    <property type="entry name" value="TPR-like_helical_dom_sf"/>
</dbReference>
<name>A0A8H6J7B9_9PEZI</name>
<dbReference type="SUPFAM" id="SSF48452">
    <property type="entry name" value="TPR-like"/>
    <property type="match status" value="1"/>
</dbReference>
<accession>A0A8H6J7B9</accession>
<evidence type="ECO:0000313" key="4">
    <source>
        <dbReference type="Proteomes" id="UP000654918"/>
    </source>
</evidence>
<organism evidence="3 4">
    <name type="scientific">Colletotrichum plurivorum</name>
    <dbReference type="NCBI Taxonomy" id="2175906"/>
    <lineage>
        <taxon>Eukaryota</taxon>
        <taxon>Fungi</taxon>
        <taxon>Dikarya</taxon>
        <taxon>Ascomycota</taxon>
        <taxon>Pezizomycotina</taxon>
        <taxon>Sordariomycetes</taxon>
        <taxon>Hypocreomycetidae</taxon>
        <taxon>Glomerellales</taxon>
        <taxon>Glomerellaceae</taxon>
        <taxon>Colletotrichum</taxon>
        <taxon>Colletotrichum orchidearum species complex</taxon>
    </lineage>
</organism>
<evidence type="ECO:0000259" key="2">
    <source>
        <dbReference type="Pfam" id="PF12770"/>
    </source>
</evidence>
<feature type="domain" description="CHAT" evidence="2">
    <location>
        <begin position="1045"/>
        <end position="1300"/>
    </location>
</feature>
<gene>
    <name evidence="3" type="ORF">CPLU01_15790</name>
</gene>
<keyword evidence="4" id="KW-1185">Reference proteome</keyword>
<dbReference type="Gene3D" id="1.25.40.10">
    <property type="entry name" value="Tetratricopeptide repeat domain"/>
    <property type="match status" value="2"/>
</dbReference>
<evidence type="ECO:0000256" key="1">
    <source>
        <dbReference type="SAM" id="MobiDB-lite"/>
    </source>
</evidence>
<dbReference type="Pfam" id="PF12770">
    <property type="entry name" value="CHAT"/>
    <property type="match status" value="1"/>
</dbReference>
<dbReference type="Proteomes" id="UP000654918">
    <property type="component" value="Unassembled WGS sequence"/>
</dbReference>
<dbReference type="PANTHER" id="PTHR19959:SF119">
    <property type="entry name" value="FUNGAL LIPASE-LIKE DOMAIN-CONTAINING PROTEIN"/>
    <property type="match status" value="1"/>
</dbReference>
<sequence>MPNPRDAIRPPAAGSSSAPLSSPVTLPLTRFQQTGELKYADQAIREIREATSAVSDPSDDQLSLMLAWMTRTLEQRYSSTGMIQYLDEALKAARQGVVTASGQPEHRRPFLESLSSMLGRKFSITNDEATIDEAVQTARLALECTPKGGDLDWTGYQMNLANRLSQRYSHAGAREDLDEAILFAEDAMEAAGDGDLDQNRIAAMAGNLGLLFSKRFQLTESREDLDKGIDLARMAVALSTPDDPLRLRWLINLGISLDQCFSTLGEVEHIDEAISLTEEAIEATHPHDPTLPTMYVNLALRLSDRFHAASTKDVGDIDRAICLASMVLAEMPSGYPGRPKLCGVLGVALGRRGSHCGTTADIDESVMVLREAVAGTPPTSPARIEQLDNMATALHMRFKESETAADLNEIIAALQEAVESPLVTGAERVRRLEKLAYEVNRRYSRTKEAVHLDEVIQALRDLVRATPEGDAGLPDTLRNLASRLSDRFLVDGERAYIDDAIRLMEQLVESSGSQSPSDLDSLGLGLLGVLLHQRFSSFGDMDDLERSIRSGKEALEATAPDDADRRRVLSRLAVPLNSRFEVTGDMRDLDDAIRFARDSTAAVANDDPDKSDQLATLAMALYSRFKITGQLADLEEAFQVARAGTEAARTTDDRDRFMSSLSAYLFEMFTRNKRADYLDEAVQLAREAVANAHLSSYRLQRMANLAAYLTMRFNWGRRQEDVDEAVRLAEDVVYAMPADHQQRSIALSILAGGLDASLFPQGHSARAVSALNVGLQLDHSFRHTGLQSEREEAASWFLKAVRVNNGPIHARIMAGLQFLSVSDMEHSDLGELYSVARSVVDLIPLLVPMSLRAPDKQHRLSEAVGIASDAAALALHMGQEAASAVRLLETGRGLIAGALQDLRSDISVLSEEHPEMARRFVGLRDRLDASSGESAESSGAHHMHLSLDLTAASSETDRLLEANKQMDELLGEVRRLPGHENFLMGGTTSQMRDAAAYGPIVIVNVSKYRCDALVIETGGIRALELPRLTLDGLASHAAHVGSVSTLSWLWDAVVGPVLQMLGFDKAPDRDDQRWPRVWWVPTGPLVRFSLHAAGHHFSRRGETALDRVVSSYSSSVKTIINTRKQRLARSGGTGAPSSKAVLVAMRDTPGQTRLHHAEGEVDEVARVCGAMGVACARPPRDRTGVLAALPACDVFHFAGHGGTDPVNPLRSRLLLADRAAPLTVESLLETNLQSRRPFLAYLSACGTGQVRDEGAVDESIHLTSAFQLAGFRHVVGTLWDVEDAVCVEVARAVYEALRDGVFEDDSVSAGLHFGLKKLRDDWVASQEELRRSRRTIGPAEPDGDARPMWVPYVHFGV</sequence>
<proteinExistence type="predicted"/>
<feature type="region of interest" description="Disordered" evidence="1">
    <location>
        <begin position="1"/>
        <end position="24"/>
    </location>
</feature>
<feature type="compositionally biased region" description="Low complexity" evidence="1">
    <location>
        <begin position="10"/>
        <end position="24"/>
    </location>
</feature>
<dbReference type="PANTHER" id="PTHR19959">
    <property type="entry name" value="KINESIN LIGHT CHAIN"/>
    <property type="match status" value="1"/>
</dbReference>
<dbReference type="InterPro" id="IPR024983">
    <property type="entry name" value="CHAT_dom"/>
</dbReference>
<comment type="caution">
    <text evidence="3">The sequence shown here is derived from an EMBL/GenBank/DDBJ whole genome shotgun (WGS) entry which is preliminary data.</text>
</comment>